<keyword evidence="2" id="KW-1185">Reference proteome</keyword>
<protein>
    <recommendedName>
        <fullName evidence="3">TMhelix containing protein</fullName>
    </recommendedName>
</protein>
<proteinExistence type="predicted"/>
<evidence type="ECO:0008006" key="3">
    <source>
        <dbReference type="Google" id="ProtNLM"/>
    </source>
</evidence>
<organism evidence="1 2">
    <name type="scientific">Vibrio phage 1.080.O._10N.286.48.A4</name>
    <dbReference type="NCBI Taxonomy" id="1881315"/>
    <lineage>
        <taxon>Viruses</taxon>
        <taxon>Varidnaviria</taxon>
        <taxon>Abadenavirae</taxon>
        <taxon>Produgelaviricota</taxon>
        <taxon>Belvinaviricetes</taxon>
        <taxon>Vinavirales</taxon>
        <taxon>Autolykiviridae</taxon>
        <taxon>Paulavirus</taxon>
        <taxon>Paulavirus viph1080o</taxon>
    </lineage>
</organism>
<accession>A0A2I7QWE9</accession>
<sequence>MPKKYMPYLINAAVAGATAYLVTKAAADNKTVVWYNPASWF</sequence>
<evidence type="ECO:0000313" key="2">
    <source>
        <dbReference type="Proteomes" id="UP000273035"/>
    </source>
</evidence>
<dbReference type="EMBL" id="MG592455">
    <property type="protein sequence ID" value="AUR85725.1"/>
    <property type="molecule type" value="Genomic_DNA"/>
</dbReference>
<evidence type="ECO:0000313" key="1">
    <source>
        <dbReference type="EMBL" id="AUR85725.1"/>
    </source>
</evidence>
<dbReference type="Proteomes" id="UP000273035">
    <property type="component" value="Segment"/>
</dbReference>
<name>A0A2I7QWE9_9VIRU</name>
<reference evidence="1 2" key="1">
    <citation type="submission" date="2017-11" db="EMBL/GenBank/DDBJ databases">
        <title>A major lineage of nontailed dsDNA viruses as unrecognized killers of marine bacteria.</title>
        <authorList>
            <person name="Kauffman K.M."/>
            <person name="Hussain F.A."/>
            <person name="Yang J."/>
            <person name="Arevalo P."/>
            <person name="Brown J.M."/>
            <person name="Chang W.K."/>
            <person name="VanInsberghe D."/>
            <person name="Elsherbini J."/>
            <person name="Cutler M.B."/>
            <person name="Kelly L."/>
            <person name="Polz M.F."/>
        </authorList>
    </citation>
    <scope>NUCLEOTIDE SEQUENCE [LARGE SCALE GENOMIC DNA]</scope>
</reference>
<gene>
    <name evidence="1" type="ORF">NVP1080O_09</name>
</gene>